<keyword evidence="2" id="KW-1185">Reference proteome</keyword>
<sequence length="78" mass="8500">MESPSGTMAESGIEGVEAKFPPTLTIFINVIIITLQMSAVSQPEFAHGSNKKRNHLNQKVKKPDYKVAYVQLVAEAAV</sequence>
<accession>A0ACB8WVE5</accession>
<comment type="caution">
    <text evidence="1">The sequence shown here is derived from an EMBL/GenBank/DDBJ whole genome shotgun (WGS) entry which is preliminary data.</text>
</comment>
<proteinExistence type="predicted"/>
<protein>
    <submittedName>
        <fullName evidence="1">Uncharacterized protein</fullName>
    </submittedName>
</protein>
<organism evidence="1 2">
    <name type="scientific">Scortum barcoo</name>
    <name type="common">barcoo grunter</name>
    <dbReference type="NCBI Taxonomy" id="214431"/>
    <lineage>
        <taxon>Eukaryota</taxon>
        <taxon>Metazoa</taxon>
        <taxon>Chordata</taxon>
        <taxon>Craniata</taxon>
        <taxon>Vertebrata</taxon>
        <taxon>Euteleostomi</taxon>
        <taxon>Actinopterygii</taxon>
        <taxon>Neopterygii</taxon>
        <taxon>Teleostei</taxon>
        <taxon>Neoteleostei</taxon>
        <taxon>Acanthomorphata</taxon>
        <taxon>Eupercaria</taxon>
        <taxon>Centrarchiformes</taxon>
        <taxon>Terapontoidei</taxon>
        <taxon>Terapontidae</taxon>
        <taxon>Scortum</taxon>
    </lineage>
</organism>
<reference evidence="1" key="1">
    <citation type="submission" date="2022-04" db="EMBL/GenBank/DDBJ databases">
        <title>Jade perch genome.</title>
        <authorList>
            <person name="Chao B."/>
        </authorList>
    </citation>
    <scope>NUCLEOTIDE SEQUENCE</scope>
    <source>
        <strain evidence="1">CB-2022</strain>
    </source>
</reference>
<name>A0ACB8WVE5_9TELE</name>
<dbReference type="EMBL" id="CM041536">
    <property type="protein sequence ID" value="KAI3371514.1"/>
    <property type="molecule type" value="Genomic_DNA"/>
</dbReference>
<dbReference type="Proteomes" id="UP000831701">
    <property type="component" value="Chromosome 6"/>
</dbReference>
<gene>
    <name evidence="1" type="ORF">L3Q82_024098</name>
</gene>
<evidence type="ECO:0000313" key="2">
    <source>
        <dbReference type="Proteomes" id="UP000831701"/>
    </source>
</evidence>
<evidence type="ECO:0000313" key="1">
    <source>
        <dbReference type="EMBL" id="KAI3371514.1"/>
    </source>
</evidence>